<feature type="compositionally biased region" description="Basic residues" evidence="1">
    <location>
        <begin position="322"/>
        <end position="336"/>
    </location>
</feature>
<proteinExistence type="predicted"/>
<feature type="region of interest" description="Disordered" evidence="1">
    <location>
        <begin position="262"/>
        <end position="357"/>
    </location>
</feature>
<dbReference type="Proteomes" id="UP000515158">
    <property type="component" value="Unplaced"/>
</dbReference>
<reference evidence="3" key="1">
    <citation type="submission" date="2025-08" db="UniProtKB">
        <authorList>
            <consortium name="RefSeq"/>
        </authorList>
    </citation>
    <scope>IDENTIFICATION</scope>
    <source>
        <tissue evidence="3">Total insect</tissue>
    </source>
</reference>
<evidence type="ECO:0000313" key="3">
    <source>
        <dbReference type="RefSeq" id="XP_034232957.1"/>
    </source>
</evidence>
<sequence>MYGRNHHQIAYQPWGGQRAPDHHGKSRDVESELQLDRYRTRLEKEIADLEARKKELLSRFPDPECEKIFRVWGGSDIVDSSETVFCINFLPHFRGKLQGTFTLGVQKRGEVWFLSHHNLPYSISCIAERIAREKIDSIDKLSSFIRCLQQEINLYVWRREQFNEAKELVTPSFGIFPSINTTRVMLAFHVNDSVGSDLSKAYVHLTYKSHKYLPEEPVFRFKGGDKVAQETFKEQLTILECMPLKEAIITAFPRADTSMDSNTCFLSQPGPQMLTEGKEKSIPELSTLANKKRRSTLESKTTSEDENVATPSPAAPEPNPRGRGRGRGTVRGKGAVRGKDAVRGRGRGRGRPPGRRQ</sequence>
<dbReference type="AlphaFoldDB" id="A0A6P8YG72"/>
<gene>
    <name evidence="3" type="primary">LOC117640535</name>
</gene>
<feature type="compositionally biased region" description="Basic and acidic residues" evidence="1">
    <location>
        <begin position="19"/>
        <end position="31"/>
    </location>
</feature>
<dbReference type="KEGG" id="tpal:117640535"/>
<dbReference type="InParanoid" id="A0A6P8YG72"/>
<protein>
    <submittedName>
        <fullName evidence="3">Uncharacterized protein LOC117640535 isoform X1</fullName>
    </submittedName>
</protein>
<evidence type="ECO:0000256" key="1">
    <source>
        <dbReference type="SAM" id="MobiDB-lite"/>
    </source>
</evidence>
<organism evidence="3">
    <name type="scientific">Thrips palmi</name>
    <name type="common">Melon thrips</name>
    <dbReference type="NCBI Taxonomy" id="161013"/>
    <lineage>
        <taxon>Eukaryota</taxon>
        <taxon>Metazoa</taxon>
        <taxon>Ecdysozoa</taxon>
        <taxon>Arthropoda</taxon>
        <taxon>Hexapoda</taxon>
        <taxon>Insecta</taxon>
        <taxon>Pterygota</taxon>
        <taxon>Neoptera</taxon>
        <taxon>Paraneoptera</taxon>
        <taxon>Thysanoptera</taxon>
        <taxon>Terebrantia</taxon>
        <taxon>Thripoidea</taxon>
        <taxon>Thripidae</taxon>
        <taxon>Thrips</taxon>
    </lineage>
</organism>
<accession>A0A6P8YG72</accession>
<keyword evidence="2" id="KW-1185">Reference proteome</keyword>
<dbReference type="GeneID" id="117640535"/>
<feature type="compositionally biased region" description="Basic residues" evidence="1">
    <location>
        <begin position="344"/>
        <end position="357"/>
    </location>
</feature>
<dbReference type="RefSeq" id="XP_034232957.1">
    <property type="nucleotide sequence ID" value="XM_034377066.1"/>
</dbReference>
<dbReference type="OrthoDB" id="10556553at2759"/>
<feature type="region of interest" description="Disordered" evidence="1">
    <location>
        <begin position="1"/>
        <end position="31"/>
    </location>
</feature>
<evidence type="ECO:0000313" key="2">
    <source>
        <dbReference type="Proteomes" id="UP000515158"/>
    </source>
</evidence>
<name>A0A6P8YG72_THRPL</name>